<dbReference type="EMBL" id="JACXVP010000008">
    <property type="protein sequence ID" value="KAG5590334.1"/>
    <property type="molecule type" value="Genomic_DNA"/>
</dbReference>
<comment type="caution">
    <text evidence="1">The sequence shown here is derived from an EMBL/GenBank/DDBJ whole genome shotgun (WGS) entry which is preliminary data.</text>
</comment>
<dbReference type="OrthoDB" id="1243493at2759"/>
<organism evidence="1 2">
    <name type="scientific">Solanum commersonii</name>
    <name type="common">Commerson's wild potato</name>
    <name type="synonym">Commerson's nightshade</name>
    <dbReference type="NCBI Taxonomy" id="4109"/>
    <lineage>
        <taxon>Eukaryota</taxon>
        <taxon>Viridiplantae</taxon>
        <taxon>Streptophyta</taxon>
        <taxon>Embryophyta</taxon>
        <taxon>Tracheophyta</taxon>
        <taxon>Spermatophyta</taxon>
        <taxon>Magnoliopsida</taxon>
        <taxon>eudicotyledons</taxon>
        <taxon>Gunneridae</taxon>
        <taxon>Pentapetalae</taxon>
        <taxon>asterids</taxon>
        <taxon>lamiids</taxon>
        <taxon>Solanales</taxon>
        <taxon>Solanaceae</taxon>
        <taxon>Solanoideae</taxon>
        <taxon>Solaneae</taxon>
        <taxon>Solanum</taxon>
    </lineage>
</organism>
<reference evidence="1 2" key="1">
    <citation type="submission" date="2020-09" db="EMBL/GenBank/DDBJ databases">
        <title>De no assembly of potato wild relative species, Solanum commersonii.</title>
        <authorList>
            <person name="Cho K."/>
        </authorList>
    </citation>
    <scope>NUCLEOTIDE SEQUENCE [LARGE SCALE GENOMIC DNA]</scope>
    <source>
        <strain evidence="1">LZ3.2</strain>
        <tissue evidence="1">Leaf</tissue>
    </source>
</reference>
<accession>A0A9J5XTS3</accession>
<sequence>MKNVVNKIQNWKDKLLSYGGRVVLISHGLQDALFYKLWWNLRSKPSLWGSFMANKYYNKLHPVIAKCRGASTI</sequence>
<keyword evidence="2" id="KW-1185">Reference proteome</keyword>
<dbReference type="Proteomes" id="UP000824120">
    <property type="component" value="Chromosome 8"/>
</dbReference>
<gene>
    <name evidence="1" type="ORF">H5410_040848</name>
</gene>
<protein>
    <submittedName>
        <fullName evidence="1">Uncharacterized protein</fullName>
    </submittedName>
</protein>
<evidence type="ECO:0000313" key="2">
    <source>
        <dbReference type="Proteomes" id="UP000824120"/>
    </source>
</evidence>
<dbReference type="AlphaFoldDB" id="A0A9J5XTS3"/>
<evidence type="ECO:0000313" key="1">
    <source>
        <dbReference type="EMBL" id="KAG5590334.1"/>
    </source>
</evidence>
<name>A0A9J5XTS3_SOLCO</name>
<proteinExistence type="predicted"/>